<name>A0A1F6CCJ1_HANXR</name>
<dbReference type="Proteomes" id="UP000178606">
    <property type="component" value="Unassembled WGS sequence"/>
</dbReference>
<protein>
    <submittedName>
        <fullName evidence="1">Uncharacterized protein</fullName>
    </submittedName>
</protein>
<evidence type="ECO:0000313" key="1">
    <source>
        <dbReference type="EMBL" id="OGG46711.1"/>
    </source>
</evidence>
<dbReference type="EMBL" id="MFKF01000287">
    <property type="protein sequence ID" value="OGG46711.1"/>
    <property type="molecule type" value="Genomic_DNA"/>
</dbReference>
<comment type="caution">
    <text evidence="1">The sequence shown here is derived from an EMBL/GenBank/DDBJ whole genome shotgun (WGS) entry which is preliminary data.</text>
</comment>
<evidence type="ECO:0000313" key="2">
    <source>
        <dbReference type="Proteomes" id="UP000178606"/>
    </source>
</evidence>
<accession>A0A1F6CCJ1</accession>
<dbReference type="AlphaFoldDB" id="A0A1F6CCJ1"/>
<proteinExistence type="predicted"/>
<sequence length="105" mass="12164">MAKKNEKKDDTFRIDEIREMFDNEWVLVEVTRLRGPGQPSRGRVLAHHKSRMKIARMTRKFHAANPGKMSYTLFSGEVIPKGVVVVLMMIEFDRATLILRHKRGG</sequence>
<organism evidence="1 2">
    <name type="scientific">Handelsmanbacteria sp. (strain RIFCSPLOWO2_12_FULL_64_10)</name>
    <dbReference type="NCBI Taxonomy" id="1817868"/>
    <lineage>
        <taxon>Bacteria</taxon>
        <taxon>Candidatus Handelsmaniibacteriota</taxon>
    </lineage>
</organism>
<reference evidence="1 2" key="1">
    <citation type="journal article" date="2016" name="Nat. Commun.">
        <title>Thousands of microbial genomes shed light on interconnected biogeochemical processes in an aquifer system.</title>
        <authorList>
            <person name="Anantharaman K."/>
            <person name="Brown C.T."/>
            <person name="Hug L.A."/>
            <person name="Sharon I."/>
            <person name="Castelle C.J."/>
            <person name="Probst A.J."/>
            <person name="Thomas B.C."/>
            <person name="Singh A."/>
            <person name="Wilkins M.J."/>
            <person name="Karaoz U."/>
            <person name="Brodie E.L."/>
            <person name="Williams K.H."/>
            <person name="Hubbard S.S."/>
            <person name="Banfield J.F."/>
        </authorList>
    </citation>
    <scope>NUCLEOTIDE SEQUENCE [LARGE SCALE GENOMIC DNA]</scope>
    <source>
        <strain evidence="2">RIFCSPLOWO2_12_FULL_64_10</strain>
    </source>
</reference>
<gene>
    <name evidence="1" type="ORF">A3F84_20320</name>
</gene>